<sequence>MASGGLEDLQIDNTYEFCAPKFFDFNNEETEDDIKRAELWFKRSLSYAPSPFMPRIRESRSIQIDNVCNLGDVDHEQKVEVPTIGSHQTNSMTEVDNATRNNQHELANTEVKDIQDQEVEDKINSFELVSEVPCETNIFPSQKTSLPCNNSSPSVSEDEVPSFESSVAPSGGAPIAVAPSAACTSEVQMPKRLEAPVIVKDCRLNVLDSTPRAQKNPVKGVAPNSAKNSNAKKIANLLRQTSALKPKSNLPSKSLKSTHAKNGTKCPSSLAAKNSAANQIAEENQAVKRQKLDDGKSKQIHNVKNRMLNHKSRLGIIGGLDMFSSSGKDCQDEKSLQKEVQPYISALEMVNKFQSRTRDLDLFQKRSLSHEDTASVIQRRPKLTLTRPKDPKLETAQRVRVVRIKSSAELEEEMLAKIPKFKARPLNKKILDAPACPALIRRMPQPPVFQEFHFKTMERANQHAETSSIVSSIDTSVQNQIKPLKLTEPRCPHLETSIRARPPKIRSSQELELEELEKIPKFKARPLNKKILESKGEIGLSCNPKPPITIPREFHFATDDRLGPPATVVDLFDKLSLHSRFSNHDNEEVPRVTIPNPFHLRTEERGLEKERHFEEQLLQKELEDKKAKILKAHPYPYTTDYPVLPPKPEPKQCTKPEAFQLESLARHEEEMQKKLEEKARMEKEEAQQRMFRAKPIMKLDPLPVPKRERKPLTEFQGFAMHVDHRAVQRTEFDKKIKEKESTYKRLREEQESAKMFEEEKAVKQMRRTMVPHARPLPKFDNPFVPQKSMKDATKAESPDLHVKHRVQRRRALRQMR</sequence>
<dbReference type="PANTHER" id="PTHR14326">
    <property type="entry name" value="TARGETING PROTEIN FOR XKLP2"/>
    <property type="match status" value="1"/>
</dbReference>
<feature type="region of interest" description="Disordered" evidence="8">
    <location>
        <begin position="145"/>
        <end position="167"/>
    </location>
</feature>
<feature type="domain" description="TPX2 central" evidence="10">
    <location>
        <begin position="384"/>
        <end position="469"/>
    </location>
</feature>
<dbReference type="GO" id="GO:0090307">
    <property type="term" value="P:mitotic spindle assembly"/>
    <property type="evidence" value="ECO:0007669"/>
    <property type="project" value="TreeGrafter"/>
</dbReference>
<reference evidence="11 12" key="1">
    <citation type="submission" date="2023-10" db="EMBL/GenBank/DDBJ databases">
        <title>Chromosome-scale genome assembly provides insights into flower coloration mechanisms of Canna indica.</title>
        <authorList>
            <person name="Li C."/>
        </authorList>
    </citation>
    <scope>NUCLEOTIDE SEQUENCE [LARGE SCALE GENOMIC DNA]</scope>
    <source>
        <tissue evidence="11">Flower</tissue>
    </source>
</reference>
<evidence type="ECO:0000313" key="11">
    <source>
        <dbReference type="EMBL" id="WOK91848.1"/>
    </source>
</evidence>
<dbReference type="InterPro" id="IPR027330">
    <property type="entry name" value="TPX2_central_dom"/>
</dbReference>
<dbReference type="GO" id="GO:0005880">
    <property type="term" value="C:nuclear microtubule"/>
    <property type="evidence" value="ECO:0007669"/>
    <property type="project" value="TreeGrafter"/>
</dbReference>
<name>A0AAQ3JL82_9LILI</name>
<keyword evidence="5" id="KW-0493">Microtubule</keyword>
<keyword evidence="7" id="KW-0539">Nucleus</keyword>
<dbReference type="Proteomes" id="UP001327560">
    <property type="component" value="Chromosome 1"/>
</dbReference>
<dbReference type="GO" id="GO:0008017">
    <property type="term" value="F:microtubule binding"/>
    <property type="evidence" value="ECO:0007669"/>
    <property type="project" value="TreeGrafter"/>
</dbReference>
<evidence type="ECO:0000256" key="1">
    <source>
        <dbReference type="ARBA" id="ARBA00004123"/>
    </source>
</evidence>
<accession>A0AAQ3JL82</accession>
<feature type="compositionally biased region" description="Basic residues" evidence="8">
    <location>
        <begin position="802"/>
        <end position="816"/>
    </location>
</feature>
<dbReference type="InterPro" id="IPR009675">
    <property type="entry name" value="TPX2_fam"/>
</dbReference>
<evidence type="ECO:0000256" key="8">
    <source>
        <dbReference type="SAM" id="MobiDB-lite"/>
    </source>
</evidence>
<keyword evidence="12" id="KW-1185">Reference proteome</keyword>
<organism evidence="11 12">
    <name type="scientific">Canna indica</name>
    <name type="common">Indian-shot</name>
    <dbReference type="NCBI Taxonomy" id="4628"/>
    <lineage>
        <taxon>Eukaryota</taxon>
        <taxon>Viridiplantae</taxon>
        <taxon>Streptophyta</taxon>
        <taxon>Embryophyta</taxon>
        <taxon>Tracheophyta</taxon>
        <taxon>Spermatophyta</taxon>
        <taxon>Magnoliopsida</taxon>
        <taxon>Liliopsida</taxon>
        <taxon>Zingiberales</taxon>
        <taxon>Cannaceae</taxon>
        <taxon>Canna</taxon>
    </lineage>
</organism>
<dbReference type="Pfam" id="PF12214">
    <property type="entry name" value="TPX2_importin"/>
    <property type="match status" value="2"/>
</dbReference>
<evidence type="ECO:0000259" key="9">
    <source>
        <dbReference type="Pfam" id="PF06886"/>
    </source>
</evidence>
<feature type="region of interest" description="Disordered" evidence="8">
    <location>
        <begin position="242"/>
        <end position="274"/>
    </location>
</feature>
<evidence type="ECO:0000256" key="6">
    <source>
        <dbReference type="ARBA" id="ARBA00023212"/>
    </source>
</evidence>
<feature type="region of interest" description="Disordered" evidence="8">
    <location>
        <begin position="758"/>
        <end position="816"/>
    </location>
</feature>
<evidence type="ECO:0000256" key="2">
    <source>
        <dbReference type="ARBA" id="ARBA00004186"/>
    </source>
</evidence>
<dbReference type="PANTHER" id="PTHR14326:SF44">
    <property type="entry name" value="TARGETING PROTEIN FOR XKLP2"/>
    <property type="match status" value="1"/>
</dbReference>
<feature type="compositionally biased region" description="Polar residues" evidence="8">
    <location>
        <begin position="265"/>
        <end position="274"/>
    </location>
</feature>
<evidence type="ECO:0000256" key="5">
    <source>
        <dbReference type="ARBA" id="ARBA00022701"/>
    </source>
</evidence>
<feature type="compositionally biased region" description="Basic and acidic residues" evidence="8">
    <location>
        <begin position="788"/>
        <end position="801"/>
    </location>
</feature>
<dbReference type="GO" id="GO:0005819">
    <property type="term" value="C:spindle"/>
    <property type="evidence" value="ECO:0007669"/>
    <property type="project" value="UniProtKB-SubCell"/>
</dbReference>
<evidence type="ECO:0000256" key="3">
    <source>
        <dbReference type="ARBA" id="ARBA00005885"/>
    </source>
</evidence>
<evidence type="ECO:0000313" key="12">
    <source>
        <dbReference type="Proteomes" id="UP001327560"/>
    </source>
</evidence>
<feature type="region of interest" description="Disordered" evidence="8">
    <location>
        <begin position="210"/>
        <end position="230"/>
    </location>
</feature>
<dbReference type="EMBL" id="CP136890">
    <property type="protein sequence ID" value="WOK91848.1"/>
    <property type="molecule type" value="Genomic_DNA"/>
</dbReference>
<keyword evidence="6" id="KW-0206">Cytoskeleton</keyword>
<dbReference type="Pfam" id="PF06886">
    <property type="entry name" value="TPX2"/>
    <property type="match status" value="1"/>
</dbReference>
<proteinExistence type="inferred from homology"/>
<comment type="subcellular location">
    <subcellularLocation>
        <location evidence="2">Cytoplasm</location>
        <location evidence="2">Cytoskeleton</location>
        <location evidence="2">Spindle</location>
    </subcellularLocation>
    <subcellularLocation>
        <location evidence="1">Nucleus</location>
    </subcellularLocation>
</comment>
<dbReference type="AlphaFoldDB" id="A0AAQ3JL82"/>
<comment type="similarity">
    <text evidence="3">Belongs to the TPX2 family.</text>
</comment>
<gene>
    <name evidence="11" type="ORF">Cni_G00539</name>
</gene>
<dbReference type="GO" id="GO:0060236">
    <property type="term" value="P:regulation of mitotic spindle organization"/>
    <property type="evidence" value="ECO:0007669"/>
    <property type="project" value="InterPro"/>
</dbReference>
<keyword evidence="4" id="KW-0963">Cytoplasm</keyword>
<evidence type="ECO:0000256" key="7">
    <source>
        <dbReference type="ARBA" id="ARBA00023242"/>
    </source>
</evidence>
<feature type="domain" description="TPX2 C-terminal" evidence="9">
    <location>
        <begin position="718"/>
        <end position="793"/>
    </location>
</feature>
<evidence type="ECO:0000259" key="10">
    <source>
        <dbReference type="Pfam" id="PF12214"/>
    </source>
</evidence>
<feature type="compositionally biased region" description="Low complexity" evidence="8">
    <location>
        <begin position="244"/>
        <end position="257"/>
    </location>
</feature>
<feature type="domain" description="TPX2 central" evidence="10">
    <location>
        <begin position="484"/>
        <end position="562"/>
    </location>
</feature>
<dbReference type="GO" id="GO:0030295">
    <property type="term" value="F:protein kinase activator activity"/>
    <property type="evidence" value="ECO:0007669"/>
    <property type="project" value="TreeGrafter"/>
</dbReference>
<protein>
    <submittedName>
        <fullName evidence="11">Protein TPX2-like isoform X1</fullName>
    </submittedName>
</protein>
<evidence type="ECO:0000256" key="4">
    <source>
        <dbReference type="ARBA" id="ARBA00022490"/>
    </source>
</evidence>
<dbReference type="InterPro" id="IPR027329">
    <property type="entry name" value="TPX2_C"/>
</dbReference>